<dbReference type="Proteomes" id="UP001274830">
    <property type="component" value="Unassembled WGS sequence"/>
</dbReference>
<keyword evidence="2" id="KW-1185">Reference proteome</keyword>
<sequence>MALPNRICGFQPLPAEIRQQILEHVFDDHKHITTFTDHGTPGGIKINEHYKPSSHMTLLLTCRQMYQDATLLAFSHTSFVANSLFVSNQIPKRLEVLCPKQLAAIRSITFSADARHFRKLIDWGQHPWGISSLNLDSLTIVLNRSSTWHYLFDYISDITKLLRNFQGVKRVVFVRNHARVKGSFKTSYNRLIGLMMKVDHQERYDKKPPNAEKVWWTWSFDDQAQSFCLEACPPKEMVDEQSYVEQMLPLMEEWRVSVENEEWNPDPRSRYLYQVLEFAGQELSPSMTKGPICFRILDTGDDEITAFKFTFLLQGLSELAVEVLLDFLTTPLLDDLDEQQFVRPFYPEIGIVEHKFIWFVLGYDLVT</sequence>
<dbReference type="PANTHER" id="PTHR42085">
    <property type="entry name" value="F-BOX DOMAIN-CONTAINING PROTEIN"/>
    <property type="match status" value="1"/>
</dbReference>
<protein>
    <submittedName>
        <fullName evidence="1">Uncharacterized protein</fullName>
    </submittedName>
</protein>
<comment type="caution">
    <text evidence="1">The sequence shown here is derived from an EMBL/GenBank/DDBJ whole genome shotgun (WGS) entry which is preliminary data.</text>
</comment>
<evidence type="ECO:0000313" key="2">
    <source>
        <dbReference type="Proteomes" id="UP001274830"/>
    </source>
</evidence>
<name>A0AAE0WS76_9PEZI</name>
<reference evidence="1" key="1">
    <citation type="submission" date="2023-07" db="EMBL/GenBank/DDBJ databases">
        <title>Black Yeasts Isolated from many extreme environments.</title>
        <authorList>
            <person name="Coleine C."/>
            <person name="Stajich J.E."/>
            <person name="Selbmann L."/>
        </authorList>
    </citation>
    <scope>NUCLEOTIDE SEQUENCE</scope>
    <source>
        <strain evidence="1">CCFEE 5485</strain>
    </source>
</reference>
<evidence type="ECO:0000313" key="1">
    <source>
        <dbReference type="EMBL" id="KAK3676868.1"/>
    </source>
</evidence>
<dbReference type="InterPro" id="IPR038883">
    <property type="entry name" value="AN11006-like"/>
</dbReference>
<gene>
    <name evidence="1" type="ORF">LTR78_003072</name>
</gene>
<organism evidence="1 2">
    <name type="scientific">Recurvomyces mirabilis</name>
    <dbReference type="NCBI Taxonomy" id="574656"/>
    <lineage>
        <taxon>Eukaryota</taxon>
        <taxon>Fungi</taxon>
        <taxon>Dikarya</taxon>
        <taxon>Ascomycota</taxon>
        <taxon>Pezizomycotina</taxon>
        <taxon>Dothideomycetes</taxon>
        <taxon>Dothideomycetidae</taxon>
        <taxon>Mycosphaerellales</taxon>
        <taxon>Teratosphaeriaceae</taxon>
        <taxon>Recurvomyces</taxon>
    </lineage>
</organism>
<dbReference type="AlphaFoldDB" id="A0AAE0WS76"/>
<proteinExistence type="predicted"/>
<dbReference type="PANTHER" id="PTHR42085:SF1">
    <property type="entry name" value="F-BOX DOMAIN-CONTAINING PROTEIN"/>
    <property type="match status" value="1"/>
</dbReference>
<dbReference type="EMBL" id="JAUTXT010000008">
    <property type="protein sequence ID" value="KAK3676868.1"/>
    <property type="molecule type" value="Genomic_DNA"/>
</dbReference>
<accession>A0AAE0WS76</accession>